<dbReference type="InterPro" id="IPR029017">
    <property type="entry name" value="Enolase-like_N"/>
</dbReference>
<dbReference type="CDD" id="cd03316">
    <property type="entry name" value="MR_like"/>
    <property type="match status" value="1"/>
</dbReference>
<dbReference type="InterPro" id="IPR046945">
    <property type="entry name" value="RHMD-like"/>
</dbReference>
<dbReference type="InterPro" id="IPR013341">
    <property type="entry name" value="Mandelate_racemase_N_dom"/>
</dbReference>
<dbReference type="InterPro" id="IPR036849">
    <property type="entry name" value="Enolase-like_C_sf"/>
</dbReference>
<organism evidence="5 6">
    <name type="scientific">Roseicitreum antarcticum</name>
    <dbReference type="NCBI Taxonomy" id="564137"/>
    <lineage>
        <taxon>Bacteria</taxon>
        <taxon>Pseudomonadati</taxon>
        <taxon>Pseudomonadota</taxon>
        <taxon>Alphaproteobacteria</taxon>
        <taxon>Rhodobacterales</taxon>
        <taxon>Paracoccaceae</taxon>
        <taxon>Roseicitreum</taxon>
    </lineage>
</organism>
<dbReference type="SUPFAM" id="SSF51604">
    <property type="entry name" value="Enolase C-terminal domain-like"/>
    <property type="match status" value="1"/>
</dbReference>
<dbReference type="InterPro" id="IPR013342">
    <property type="entry name" value="Mandelate_racemase_C"/>
</dbReference>
<comment type="cofactor">
    <cofactor evidence="1">
        <name>Mg(2+)</name>
        <dbReference type="ChEBI" id="CHEBI:18420"/>
    </cofactor>
</comment>
<dbReference type="SFLD" id="SFLDS00001">
    <property type="entry name" value="Enolase"/>
    <property type="match status" value="1"/>
</dbReference>
<dbReference type="Pfam" id="PF13378">
    <property type="entry name" value="MR_MLE_C"/>
    <property type="match status" value="1"/>
</dbReference>
<dbReference type="Proteomes" id="UP000198539">
    <property type="component" value="Unassembled WGS sequence"/>
</dbReference>
<dbReference type="STRING" id="564137.SAMN04488238_10530"/>
<proteinExistence type="predicted"/>
<dbReference type="PANTHER" id="PTHR13794">
    <property type="entry name" value="ENOLASE SUPERFAMILY, MANDELATE RACEMASE"/>
    <property type="match status" value="1"/>
</dbReference>
<keyword evidence="3" id="KW-0460">Magnesium</keyword>
<sequence length="358" mass="39623">MTIRTAQSWILRFPSNRLAAERSDEFFELIGVTVTDANGEQGTGWTFTSDYGGGEAIKALLDVVLLGQLIGRDADEVEVLNEELFHRTHRLGHGIASMAIAAIDVALWDLRSRKRGVSLATMLGKRRDRVPAYGSGKASPSLPIDDLIETSAGYIAEGFDAVKIRVGREPDRDVERVRAVRNAIGPAPRILCDANERLSLPAALWLGKQLGDLDIYWFEEPVLSQDIEGYRRLRAQLPMAIASGEHFHSRRDFAPFVSAGALDVLQPDLCFVGGFTEALRIGELADTFGLAVAPHFMTVLHIHLAAALPRATYVEYYPFMDDLMEHGLTVEEGHILVPDRSGHGVTFTQDAWDRYLVR</sequence>
<evidence type="ECO:0000259" key="4">
    <source>
        <dbReference type="SMART" id="SM00922"/>
    </source>
</evidence>
<feature type="domain" description="Mandelate racemase/muconate lactonizing enzyme C-terminal" evidence="4">
    <location>
        <begin position="144"/>
        <end position="240"/>
    </location>
</feature>
<protein>
    <submittedName>
        <fullName evidence="5">L-alanine-DL-glutamate epimerase</fullName>
    </submittedName>
</protein>
<dbReference type="GO" id="GO:0000287">
    <property type="term" value="F:magnesium ion binding"/>
    <property type="evidence" value="ECO:0007669"/>
    <property type="project" value="TreeGrafter"/>
</dbReference>
<evidence type="ECO:0000313" key="6">
    <source>
        <dbReference type="Proteomes" id="UP000198539"/>
    </source>
</evidence>
<name>A0A1H2YK05_9RHOB</name>
<gene>
    <name evidence="5" type="ORF">SAMN04488238_10530</name>
</gene>
<dbReference type="InterPro" id="IPR029065">
    <property type="entry name" value="Enolase_C-like"/>
</dbReference>
<evidence type="ECO:0000256" key="2">
    <source>
        <dbReference type="ARBA" id="ARBA00022723"/>
    </source>
</evidence>
<dbReference type="Gene3D" id="3.30.390.10">
    <property type="entry name" value="Enolase-like, N-terminal domain"/>
    <property type="match status" value="1"/>
</dbReference>
<dbReference type="SUPFAM" id="SSF54826">
    <property type="entry name" value="Enolase N-terminal domain-like"/>
    <property type="match status" value="1"/>
</dbReference>
<dbReference type="SMART" id="SM00922">
    <property type="entry name" value="MR_MLE"/>
    <property type="match status" value="1"/>
</dbReference>
<reference evidence="5 6" key="1">
    <citation type="submission" date="2016-10" db="EMBL/GenBank/DDBJ databases">
        <authorList>
            <person name="de Groot N.N."/>
        </authorList>
    </citation>
    <scope>NUCLEOTIDE SEQUENCE [LARGE SCALE GENOMIC DNA]</scope>
    <source>
        <strain evidence="5 6">CGMCC 1.8894</strain>
    </source>
</reference>
<keyword evidence="6" id="KW-1185">Reference proteome</keyword>
<dbReference type="GO" id="GO:0016052">
    <property type="term" value="P:carbohydrate catabolic process"/>
    <property type="evidence" value="ECO:0007669"/>
    <property type="project" value="TreeGrafter"/>
</dbReference>
<dbReference type="PANTHER" id="PTHR13794:SF58">
    <property type="entry name" value="MITOCHONDRIAL ENOLASE SUPERFAMILY MEMBER 1"/>
    <property type="match status" value="1"/>
</dbReference>
<dbReference type="EMBL" id="FNOM01000005">
    <property type="protein sequence ID" value="SDX05305.1"/>
    <property type="molecule type" value="Genomic_DNA"/>
</dbReference>
<evidence type="ECO:0000256" key="3">
    <source>
        <dbReference type="ARBA" id="ARBA00022842"/>
    </source>
</evidence>
<keyword evidence="2" id="KW-0479">Metal-binding</keyword>
<dbReference type="OrthoDB" id="9802699at2"/>
<dbReference type="Gene3D" id="3.20.20.120">
    <property type="entry name" value="Enolase-like C-terminal domain"/>
    <property type="match status" value="1"/>
</dbReference>
<accession>A0A1H2YK05</accession>
<dbReference type="GO" id="GO:0016836">
    <property type="term" value="F:hydro-lyase activity"/>
    <property type="evidence" value="ECO:0007669"/>
    <property type="project" value="TreeGrafter"/>
</dbReference>
<evidence type="ECO:0000256" key="1">
    <source>
        <dbReference type="ARBA" id="ARBA00001946"/>
    </source>
</evidence>
<dbReference type="SFLD" id="SFLDG00179">
    <property type="entry name" value="mandelate_racemase"/>
    <property type="match status" value="1"/>
</dbReference>
<dbReference type="RefSeq" id="WP_092888350.1">
    <property type="nucleotide sequence ID" value="NZ_CP061502.1"/>
</dbReference>
<evidence type="ECO:0000313" key="5">
    <source>
        <dbReference type="EMBL" id="SDX05305.1"/>
    </source>
</evidence>
<dbReference type="AlphaFoldDB" id="A0A1H2YK05"/>
<dbReference type="Pfam" id="PF02746">
    <property type="entry name" value="MR_MLE_N"/>
    <property type="match status" value="1"/>
</dbReference>